<feature type="transmembrane region" description="Helical" evidence="2">
    <location>
        <begin position="489"/>
        <end position="512"/>
    </location>
</feature>
<evidence type="ECO:0000256" key="3">
    <source>
        <dbReference type="SAM" id="SignalP"/>
    </source>
</evidence>
<sequence length="519" mass="57089">MRLYKRWIIGGIAFIISAGIAQTAYAGSVNANEQSVISAVSGQFEKDGIIYAVKPEYINSVTNYLAQDDVELTAEQAQAAISEIYANVQTGVESGYLVEIGRTTAPEAEPSQPPTEGKAGQQESSTPTKKPEKQISEESQKEPETAGIQESEGSKAESEGESGTLQQENKKEPETEKNSSVISILELVDKAPPQTYEYLNKDTDARMQQLKVRYGIMWGCVAAAAFAIALVLVVSLHKKLLISHSHRKLRRILKYILTAAIAALSLILCLIGGAWFGAFQKNAILSKLADTGYYTFVYNELKKDTSISFSLLNIPNSVMDQSLTYEKVVIAARQQVENDLNKGIYKADTSILIEPLKADIEEYLKGQSVTMTKEADAGLVLLMDRLDEKYTALLKWPFVSWWSQLKADYTKTAVLILPISLLLMAAAQGILVFLHHYKYRGFSLGAKGLMLGSILGFLVFTGSNMVISARWGEVNPPYMNSFFEIYKSGIWRAGAVTCGIGVLLAWMVLAAVKAWKEGR</sequence>
<evidence type="ECO:0000313" key="4">
    <source>
        <dbReference type="EMBL" id="PJJ29877.1"/>
    </source>
</evidence>
<feature type="compositionally biased region" description="Basic and acidic residues" evidence="1">
    <location>
        <begin position="168"/>
        <end position="177"/>
    </location>
</feature>
<dbReference type="RefSeq" id="WP_100306197.1">
    <property type="nucleotide sequence ID" value="NZ_PGET01000001.1"/>
</dbReference>
<feature type="compositionally biased region" description="Basic and acidic residues" evidence="1">
    <location>
        <begin position="129"/>
        <end position="144"/>
    </location>
</feature>
<evidence type="ECO:0000256" key="1">
    <source>
        <dbReference type="SAM" id="MobiDB-lite"/>
    </source>
</evidence>
<dbReference type="EMBL" id="PGET01000001">
    <property type="protein sequence ID" value="PJJ29877.1"/>
    <property type="molecule type" value="Genomic_DNA"/>
</dbReference>
<feature type="transmembrane region" description="Helical" evidence="2">
    <location>
        <begin position="413"/>
        <end position="437"/>
    </location>
</feature>
<name>A0A2M8Z8V3_9FIRM</name>
<feature type="chain" id="PRO_5014598488" evidence="3">
    <location>
        <begin position="27"/>
        <end position="519"/>
    </location>
</feature>
<feature type="transmembrane region" description="Helical" evidence="2">
    <location>
        <begin position="449"/>
        <end position="469"/>
    </location>
</feature>
<dbReference type="AlphaFoldDB" id="A0A2M8Z8V3"/>
<feature type="transmembrane region" description="Helical" evidence="2">
    <location>
        <begin position="215"/>
        <end position="234"/>
    </location>
</feature>
<keyword evidence="2" id="KW-0472">Membrane</keyword>
<keyword evidence="2" id="KW-0812">Transmembrane</keyword>
<organism evidence="4 5">
    <name type="scientific">[Clostridium] celerecrescens 18A</name>
    <dbReference type="NCBI Taxonomy" id="1286362"/>
    <lineage>
        <taxon>Bacteria</taxon>
        <taxon>Bacillati</taxon>
        <taxon>Bacillota</taxon>
        <taxon>Clostridia</taxon>
        <taxon>Lachnospirales</taxon>
        <taxon>Lachnospiraceae</taxon>
        <taxon>Lacrimispora</taxon>
    </lineage>
</organism>
<feature type="region of interest" description="Disordered" evidence="1">
    <location>
        <begin position="105"/>
        <end position="178"/>
    </location>
</feature>
<gene>
    <name evidence="4" type="ORF">H171_3438</name>
</gene>
<reference evidence="4 5" key="1">
    <citation type="submission" date="2017-11" db="EMBL/GenBank/DDBJ databases">
        <title>Understudied soil microbes with underappreciated capabilities: Untangling the Clostridium saccharolyticum group.</title>
        <authorList>
            <person name="Leschine S."/>
        </authorList>
    </citation>
    <scope>NUCLEOTIDE SEQUENCE [LARGE SCALE GENOMIC DNA]</scope>
    <source>
        <strain evidence="4 5">18A</strain>
    </source>
</reference>
<dbReference type="Proteomes" id="UP000231092">
    <property type="component" value="Unassembled WGS sequence"/>
</dbReference>
<feature type="transmembrane region" description="Helical" evidence="2">
    <location>
        <begin position="255"/>
        <end position="278"/>
    </location>
</feature>
<evidence type="ECO:0000256" key="2">
    <source>
        <dbReference type="SAM" id="Phobius"/>
    </source>
</evidence>
<dbReference type="OrthoDB" id="1957648at2"/>
<protein>
    <submittedName>
        <fullName evidence="4">Uncharacterized protein</fullName>
    </submittedName>
</protein>
<feature type="signal peptide" evidence="3">
    <location>
        <begin position="1"/>
        <end position="26"/>
    </location>
</feature>
<accession>A0A2M8Z8V3</accession>
<comment type="caution">
    <text evidence="4">The sequence shown here is derived from an EMBL/GenBank/DDBJ whole genome shotgun (WGS) entry which is preliminary data.</text>
</comment>
<keyword evidence="3" id="KW-0732">Signal</keyword>
<evidence type="ECO:0000313" key="5">
    <source>
        <dbReference type="Proteomes" id="UP000231092"/>
    </source>
</evidence>
<proteinExistence type="predicted"/>
<keyword evidence="2" id="KW-1133">Transmembrane helix</keyword>